<keyword evidence="2" id="KW-1185">Reference proteome</keyword>
<evidence type="ECO:0000313" key="1">
    <source>
        <dbReference type="EMBL" id="KAH9362768.1"/>
    </source>
</evidence>
<name>A0A9J6FK09_HAELO</name>
<dbReference type="VEuPathDB" id="VectorBase:HLOH_046610"/>
<organism evidence="1 2">
    <name type="scientific">Haemaphysalis longicornis</name>
    <name type="common">Bush tick</name>
    <dbReference type="NCBI Taxonomy" id="44386"/>
    <lineage>
        <taxon>Eukaryota</taxon>
        <taxon>Metazoa</taxon>
        <taxon>Ecdysozoa</taxon>
        <taxon>Arthropoda</taxon>
        <taxon>Chelicerata</taxon>
        <taxon>Arachnida</taxon>
        <taxon>Acari</taxon>
        <taxon>Parasitiformes</taxon>
        <taxon>Ixodida</taxon>
        <taxon>Ixodoidea</taxon>
        <taxon>Ixodidae</taxon>
        <taxon>Haemaphysalinae</taxon>
        <taxon>Haemaphysalis</taxon>
    </lineage>
</organism>
<dbReference type="AlphaFoldDB" id="A0A9J6FK09"/>
<comment type="caution">
    <text evidence="1">The sequence shown here is derived from an EMBL/GenBank/DDBJ whole genome shotgun (WGS) entry which is preliminary data.</text>
</comment>
<dbReference type="EMBL" id="JABSTR010000001">
    <property type="protein sequence ID" value="KAH9362768.1"/>
    <property type="molecule type" value="Genomic_DNA"/>
</dbReference>
<dbReference type="Proteomes" id="UP000821853">
    <property type="component" value="Chromosome 1"/>
</dbReference>
<evidence type="ECO:0000313" key="2">
    <source>
        <dbReference type="Proteomes" id="UP000821853"/>
    </source>
</evidence>
<reference evidence="1 2" key="1">
    <citation type="journal article" date="2020" name="Cell">
        <title>Large-Scale Comparative Analyses of Tick Genomes Elucidate Their Genetic Diversity and Vector Capacities.</title>
        <authorList>
            <consortium name="Tick Genome and Microbiome Consortium (TIGMIC)"/>
            <person name="Jia N."/>
            <person name="Wang J."/>
            <person name="Shi W."/>
            <person name="Du L."/>
            <person name="Sun Y."/>
            <person name="Zhan W."/>
            <person name="Jiang J.F."/>
            <person name="Wang Q."/>
            <person name="Zhang B."/>
            <person name="Ji P."/>
            <person name="Bell-Sakyi L."/>
            <person name="Cui X.M."/>
            <person name="Yuan T.T."/>
            <person name="Jiang B.G."/>
            <person name="Yang W.F."/>
            <person name="Lam T.T."/>
            <person name="Chang Q.C."/>
            <person name="Ding S.J."/>
            <person name="Wang X.J."/>
            <person name="Zhu J.G."/>
            <person name="Ruan X.D."/>
            <person name="Zhao L."/>
            <person name="Wei J.T."/>
            <person name="Ye R.Z."/>
            <person name="Que T.C."/>
            <person name="Du C.H."/>
            <person name="Zhou Y.H."/>
            <person name="Cheng J.X."/>
            <person name="Dai P.F."/>
            <person name="Guo W.B."/>
            <person name="Han X.H."/>
            <person name="Huang E.J."/>
            <person name="Li L.F."/>
            <person name="Wei W."/>
            <person name="Gao Y.C."/>
            <person name="Liu J.Z."/>
            <person name="Shao H.Z."/>
            <person name="Wang X."/>
            <person name="Wang C.C."/>
            <person name="Yang T.C."/>
            <person name="Huo Q.B."/>
            <person name="Li W."/>
            <person name="Chen H.Y."/>
            <person name="Chen S.E."/>
            <person name="Zhou L.G."/>
            <person name="Ni X.B."/>
            <person name="Tian J.H."/>
            <person name="Sheng Y."/>
            <person name="Liu T."/>
            <person name="Pan Y.S."/>
            <person name="Xia L.Y."/>
            <person name="Li J."/>
            <person name="Zhao F."/>
            <person name="Cao W.C."/>
        </authorList>
    </citation>
    <scope>NUCLEOTIDE SEQUENCE [LARGE SCALE GENOMIC DNA]</scope>
    <source>
        <strain evidence="1">HaeL-2018</strain>
    </source>
</reference>
<proteinExistence type="predicted"/>
<accession>A0A9J6FK09</accession>
<gene>
    <name evidence="1" type="ORF">HPB48_000751</name>
</gene>
<sequence length="75" mass="8511">MRESILCNRYALAELAGSDIEALMLIRREPQRRIYVMLPETASYKHRMPAGDSLLKAVSLRESRLRGIGAIPRKA</sequence>
<protein>
    <submittedName>
        <fullName evidence="1">Uncharacterized protein</fullName>
    </submittedName>
</protein>